<dbReference type="Gene3D" id="2.40.440.10">
    <property type="entry name" value="L,D-transpeptidase catalytic domain-like"/>
    <property type="match status" value="1"/>
</dbReference>
<feature type="domain" description="L,D-TPase catalytic" evidence="10">
    <location>
        <begin position="38"/>
        <end position="180"/>
    </location>
</feature>
<dbReference type="InterPro" id="IPR005490">
    <property type="entry name" value="LD_TPept_cat_dom"/>
</dbReference>
<organism evidence="11 12">
    <name type="scientific">Parasynechococcus marenigrum (strain WH8102)</name>
    <dbReference type="NCBI Taxonomy" id="84588"/>
    <lineage>
        <taxon>Bacteria</taxon>
        <taxon>Bacillati</taxon>
        <taxon>Cyanobacteriota</taxon>
        <taxon>Cyanophyceae</taxon>
        <taxon>Synechococcales</taxon>
        <taxon>Prochlorococcaceae</taxon>
        <taxon>Parasynechococcus</taxon>
        <taxon>Parasynechococcus marenigrum</taxon>
    </lineage>
</organism>
<dbReference type="InterPro" id="IPR038063">
    <property type="entry name" value="Transpep_catalytic_dom"/>
</dbReference>
<proteinExistence type="inferred from homology"/>
<evidence type="ECO:0000259" key="10">
    <source>
        <dbReference type="PROSITE" id="PS52029"/>
    </source>
</evidence>
<dbReference type="PANTHER" id="PTHR30582">
    <property type="entry name" value="L,D-TRANSPEPTIDASE"/>
    <property type="match status" value="1"/>
</dbReference>
<evidence type="ECO:0000256" key="6">
    <source>
        <dbReference type="ARBA" id="ARBA00022960"/>
    </source>
</evidence>
<dbReference type="GO" id="GO:0016757">
    <property type="term" value="F:glycosyltransferase activity"/>
    <property type="evidence" value="ECO:0007669"/>
    <property type="project" value="UniProtKB-KW"/>
</dbReference>
<dbReference type="STRING" id="84588.SYNW0999"/>
<dbReference type="GO" id="GO:0071972">
    <property type="term" value="F:peptidoglycan L,D-transpeptidase activity"/>
    <property type="evidence" value="ECO:0007669"/>
    <property type="project" value="TreeGrafter"/>
</dbReference>
<evidence type="ECO:0000256" key="8">
    <source>
        <dbReference type="ARBA" id="ARBA00023316"/>
    </source>
</evidence>
<dbReference type="AlphaFoldDB" id="Q7U7I3"/>
<dbReference type="EMBL" id="BX569691">
    <property type="protein sequence ID" value="CAE07514.1"/>
    <property type="molecule type" value="Genomic_DNA"/>
</dbReference>
<name>Q7U7I3_PARMW</name>
<keyword evidence="7 9" id="KW-0573">Peptidoglycan synthesis</keyword>
<dbReference type="GO" id="GO:0071555">
    <property type="term" value="P:cell wall organization"/>
    <property type="evidence" value="ECO:0007669"/>
    <property type="project" value="UniProtKB-UniRule"/>
</dbReference>
<reference evidence="11 12" key="1">
    <citation type="journal article" date="2003" name="Nature">
        <title>The genome of a motile marine Synechococcus.</title>
        <authorList>
            <person name="Palenik B."/>
            <person name="Brahamsha B."/>
            <person name="Larimer F."/>
            <person name="Land M."/>
            <person name="Hauser L."/>
            <person name="Chain P."/>
            <person name="Lamerdin J."/>
            <person name="Regala W."/>
            <person name="Allen E.A."/>
            <person name="McCarren J."/>
            <person name="Paulsen I."/>
            <person name="Dufresne A."/>
            <person name="Partensky F."/>
            <person name="Webb E."/>
            <person name="Waterbury J."/>
        </authorList>
    </citation>
    <scope>NUCLEOTIDE SEQUENCE [LARGE SCALE GENOMIC DNA]</scope>
    <source>
        <strain evidence="11 12">WH8102</strain>
    </source>
</reference>
<gene>
    <name evidence="11" type="ordered locus">SYNW0999</name>
</gene>
<dbReference type="HOGENOM" id="CLU_042399_4_2_3"/>
<keyword evidence="4" id="KW-0808">Transferase</keyword>
<keyword evidence="5" id="KW-0378">Hydrolase</keyword>
<evidence type="ECO:0000256" key="9">
    <source>
        <dbReference type="PROSITE-ProRule" id="PRU01373"/>
    </source>
</evidence>
<dbReference type="Proteomes" id="UP000001422">
    <property type="component" value="Chromosome"/>
</dbReference>
<dbReference type="GO" id="GO:0018104">
    <property type="term" value="P:peptidoglycan-protein cross-linking"/>
    <property type="evidence" value="ECO:0007669"/>
    <property type="project" value="TreeGrafter"/>
</dbReference>
<dbReference type="Pfam" id="PF03734">
    <property type="entry name" value="YkuD"/>
    <property type="match status" value="1"/>
</dbReference>
<dbReference type="KEGG" id="syw:SYNW0999"/>
<dbReference type="InterPro" id="IPR050979">
    <property type="entry name" value="LD-transpeptidase"/>
</dbReference>
<keyword evidence="12" id="KW-1185">Reference proteome</keyword>
<keyword evidence="3" id="KW-0328">Glycosyltransferase</keyword>
<comment type="pathway">
    <text evidence="1 9">Cell wall biogenesis; peptidoglycan biosynthesis.</text>
</comment>
<evidence type="ECO:0000256" key="5">
    <source>
        <dbReference type="ARBA" id="ARBA00022801"/>
    </source>
</evidence>
<evidence type="ECO:0000256" key="3">
    <source>
        <dbReference type="ARBA" id="ARBA00022676"/>
    </source>
</evidence>
<evidence type="ECO:0000313" key="11">
    <source>
        <dbReference type="EMBL" id="CAE07514.1"/>
    </source>
</evidence>
<keyword evidence="8 9" id="KW-0961">Cell wall biogenesis/degradation</keyword>
<dbReference type="UniPathway" id="UPA00219"/>
<dbReference type="eggNOG" id="COG1376">
    <property type="taxonomic scope" value="Bacteria"/>
</dbReference>
<dbReference type="SUPFAM" id="SSF141523">
    <property type="entry name" value="L,D-transpeptidase catalytic domain-like"/>
    <property type="match status" value="1"/>
</dbReference>
<sequence length="181" mass="20271">MLPVTLPESLPLLQAASMDSVMEALASLPEELREQKDRQIVLLRGRRRLLLLENGNLRLAFPVATGMPGWETPTGSFAVFQKIDQPVWVHPVTGERVEEQGPDNPLGSHWIAFQRDCLGRDAHDGDRWITIKGCTTTGFHGTPHRWTVGRAISHGCVRLYNEDVRRLYGQVMLGTQVTVLP</sequence>
<dbReference type="RefSeq" id="WP_011127864.1">
    <property type="nucleotide sequence ID" value="NC_005070.1"/>
</dbReference>
<evidence type="ECO:0000313" key="12">
    <source>
        <dbReference type="Proteomes" id="UP000001422"/>
    </source>
</evidence>
<evidence type="ECO:0000256" key="2">
    <source>
        <dbReference type="ARBA" id="ARBA00005992"/>
    </source>
</evidence>
<protein>
    <recommendedName>
        <fullName evidence="10">L,D-TPase catalytic domain-containing protein</fullName>
    </recommendedName>
</protein>
<comment type="similarity">
    <text evidence="2">Belongs to the YkuD family.</text>
</comment>
<feature type="active site" description="Nucleophile" evidence="9">
    <location>
        <position position="156"/>
    </location>
</feature>
<evidence type="ECO:0000256" key="1">
    <source>
        <dbReference type="ARBA" id="ARBA00004752"/>
    </source>
</evidence>
<dbReference type="PANTHER" id="PTHR30582:SF24">
    <property type="entry name" value="L,D-TRANSPEPTIDASE ERFK_SRFK-RELATED"/>
    <property type="match status" value="1"/>
</dbReference>
<dbReference type="PROSITE" id="PS52029">
    <property type="entry name" value="LD_TPASE"/>
    <property type="match status" value="1"/>
</dbReference>
<dbReference type="GO" id="GO:0008360">
    <property type="term" value="P:regulation of cell shape"/>
    <property type="evidence" value="ECO:0007669"/>
    <property type="project" value="UniProtKB-UniRule"/>
</dbReference>
<dbReference type="CDD" id="cd16913">
    <property type="entry name" value="YkuD_like"/>
    <property type="match status" value="1"/>
</dbReference>
<evidence type="ECO:0000256" key="7">
    <source>
        <dbReference type="ARBA" id="ARBA00022984"/>
    </source>
</evidence>
<dbReference type="GO" id="GO:0005576">
    <property type="term" value="C:extracellular region"/>
    <property type="evidence" value="ECO:0007669"/>
    <property type="project" value="TreeGrafter"/>
</dbReference>
<feature type="active site" description="Proton donor/acceptor" evidence="9">
    <location>
        <position position="140"/>
    </location>
</feature>
<accession>Q7U7I3</accession>
<keyword evidence="6 9" id="KW-0133">Cell shape</keyword>
<evidence type="ECO:0000256" key="4">
    <source>
        <dbReference type="ARBA" id="ARBA00022679"/>
    </source>
</evidence>